<name>M2RA90_COCSN</name>
<dbReference type="Proteomes" id="UP000016934">
    <property type="component" value="Unassembled WGS sequence"/>
</dbReference>
<dbReference type="EMBL" id="KB445644">
    <property type="protein sequence ID" value="EMD63799.1"/>
    <property type="molecule type" value="Genomic_DNA"/>
</dbReference>
<organism evidence="2 3">
    <name type="scientific">Cochliobolus sativus (strain ND90Pr / ATCC 201652)</name>
    <name type="common">Common root rot and spot blotch fungus</name>
    <name type="synonym">Bipolaris sorokiniana</name>
    <dbReference type="NCBI Taxonomy" id="665912"/>
    <lineage>
        <taxon>Eukaryota</taxon>
        <taxon>Fungi</taxon>
        <taxon>Dikarya</taxon>
        <taxon>Ascomycota</taxon>
        <taxon>Pezizomycotina</taxon>
        <taxon>Dothideomycetes</taxon>
        <taxon>Pleosporomycetidae</taxon>
        <taxon>Pleosporales</taxon>
        <taxon>Pleosporineae</taxon>
        <taxon>Pleosporaceae</taxon>
        <taxon>Bipolaris</taxon>
    </lineage>
</organism>
<dbReference type="RefSeq" id="XP_007700809.1">
    <property type="nucleotide sequence ID" value="XM_007702619.1"/>
</dbReference>
<evidence type="ECO:0000256" key="1">
    <source>
        <dbReference type="SAM" id="MobiDB-lite"/>
    </source>
</evidence>
<proteinExistence type="predicted"/>
<reference evidence="2 3" key="1">
    <citation type="journal article" date="2012" name="PLoS Pathog.">
        <title>Diverse lifestyles and strategies of plant pathogenesis encoded in the genomes of eighteen Dothideomycetes fungi.</title>
        <authorList>
            <person name="Ohm R.A."/>
            <person name="Feau N."/>
            <person name="Henrissat B."/>
            <person name="Schoch C.L."/>
            <person name="Horwitz B.A."/>
            <person name="Barry K.W."/>
            <person name="Condon B.J."/>
            <person name="Copeland A.C."/>
            <person name="Dhillon B."/>
            <person name="Glaser F."/>
            <person name="Hesse C.N."/>
            <person name="Kosti I."/>
            <person name="LaButti K."/>
            <person name="Lindquist E.A."/>
            <person name="Lucas S."/>
            <person name="Salamov A.A."/>
            <person name="Bradshaw R.E."/>
            <person name="Ciuffetti L."/>
            <person name="Hamelin R.C."/>
            <person name="Kema G.H.J."/>
            <person name="Lawrence C."/>
            <person name="Scott J.A."/>
            <person name="Spatafora J.W."/>
            <person name="Turgeon B.G."/>
            <person name="de Wit P.J.G.M."/>
            <person name="Zhong S."/>
            <person name="Goodwin S.B."/>
            <person name="Grigoriev I.V."/>
        </authorList>
    </citation>
    <scope>NUCLEOTIDE SEQUENCE [LARGE SCALE GENOMIC DNA]</scope>
    <source>
        <strain evidence="3">ND90Pr / ATCC 201652</strain>
    </source>
</reference>
<accession>M2RA90</accession>
<dbReference type="KEGG" id="bsc:COCSADRAFT_331779"/>
<dbReference type="AlphaFoldDB" id="M2RA90"/>
<sequence>MNAAGVKKANLFRDTSPTPPEADLRDVLDALYNDQAHTPPTTEKEIRDDIRAASPSKARGLDDNIDRVLQAETAQLTTHPTRIHNRSLRLGYCLAHFRESLSTPLPRKYTKNRIAELAWWPISWCSTFLVPSMTSRMFACSITCIKGEWMRR</sequence>
<dbReference type="GeneID" id="19137073"/>
<dbReference type="STRING" id="665912.M2RA90"/>
<evidence type="ECO:0000313" key="3">
    <source>
        <dbReference type="Proteomes" id="UP000016934"/>
    </source>
</evidence>
<reference evidence="3" key="2">
    <citation type="journal article" date="2013" name="PLoS Genet.">
        <title>Comparative genome structure, secondary metabolite, and effector coding capacity across Cochliobolus pathogens.</title>
        <authorList>
            <person name="Condon B.J."/>
            <person name="Leng Y."/>
            <person name="Wu D."/>
            <person name="Bushley K.E."/>
            <person name="Ohm R.A."/>
            <person name="Otillar R."/>
            <person name="Martin J."/>
            <person name="Schackwitz W."/>
            <person name="Grimwood J."/>
            <person name="MohdZainudin N."/>
            <person name="Xue C."/>
            <person name="Wang R."/>
            <person name="Manning V.A."/>
            <person name="Dhillon B."/>
            <person name="Tu Z.J."/>
            <person name="Steffenson B.J."/>
            <person name="Salamov A."/>
            <person name="Sun H."/>
            <person name="Lowry S."/>
            <person name="LaButti K."/>
            <person name="Han J."/>
            <person name="Copeland A."/>
            <person name="Lindquist E."/>
            <person name="Barry K."/>
            <person name="Schmutz J."/>
            <person name="Baker S.E."/>
            <person name="Ciuffetti L.M."/>
            <person name="Grigoriev I.V."/>
            <person name="Zhong S."/>
            <person name="Turgeon B.G."/>
        </authorList>
    </citation>
    <scope>NUCLEOTIDE SEQUENCE [LARGE SCALE GENOMIC DNA]</scope>
    <source>
        <strain evidence="3">ND90Pr / ATCC 201652</strain>
    </source>
</reference>
<dbReference type="HOGENOM" id="CLU_1722210_0_0_1"/>
<feature type="region of interest" description="Disordered" evidence="1">
    <location>
        <begin position="1"/>
        <end position="22"/>
    </location>
</feature>
<keyword evidence="3" id="KW-1185">Reference proteome</keyword>
<evidence type="ECO:0000313" key="2">
    <source>
        <dbReference type="EMBL" id="EMD63799.1"/>
    </source>
</evidence>
<protein>
    <submittedName>
        <fullName evidence="2">Uncharacterized protein</fullName>
    </submittedName>
</protein>
<gene>
    <name evidence="2" type="ORF">COCSADRAFT_331779</name>
</gene>